<gene>
    <name evidence="4" type="ORF">SISSUDRAFT_1012336</name>
</gene>
<dbReference type="STRING" id="1314776.A0A165WN12"/>
<feature type="repeat" description="WD" evidence="3">
    <location>
        <begin position="788"/>
        <end position="829"/>
    </location>
</feature>
<reference evidence="4 5" key="1">
    <citation type="journal article" date="2016" name="Mol. Biol. Evol.">
        <title>Comparative Genomics of Early-Diverging Mushroom-Forming Fungi Provides Insights into the Origins of Lignocellulose Decay Capabilities.</title>
        <authorList>
            <person name="Nagy L.G."/>
            <person name="Riley R."/>
            <person name="Tritt A."/>
            <person name="Adam C."/>
            <person name="Daum C."/>
            <person name="Floudas D."/>
            <person name="Sun H."/>
            <person name="Yadav J.S."/>
            <person name="Pangilinan J."/>
            <person name="Larsson K.H."/>
            <person name="Matsuura K."/>
            <person name="Barry K."/>
            <person name="Labutti K."/>
            <person name="Kuo R."/>
            <person name="Ohm R.A."/>
            <person name="Bhattacharya S.S."/>
            <person name="Shirouzu T."/>
            <person name="Yoshinaga Y."/>
            <person name="Martin F.M."/>
            <person name="Grigoriev I.V."/>
            <person name="Hibbett D.S."/>
        </authorList>
    </citation>
    <scope>NUCLEOTIDE SEQUENCE [LARGE SCALE GENOMIC DNA]</scope>
    <source>
        <strain evidence="4 5">HHB10207 ss-3</strain>
    </source>
</reference>
<keyword evidence="5" id="KW-1185">Reference proteome</keyword>
<dbReference type="InterPro" id="IPR011047">
    <property type="entry name" value="Quinoprotein_ADH-like_sf"/>
</dbReference>
<feature type="repeat" description="WD" evidence="3">
    <location>
        <begin position="264"/>
        <end position="305"/>
    </location>
</feature>
<evidence type="ECO:0000256" key="1">
    <source>
        <dbReference type="ARBA" id="ARBA00022574"/>
    </source>
</evidence>
<feature type="repeat" description="WD" evidence="3">
    <location>
        <begin position="481"/>
        <end position="513"/>
    </location>
</feature>
<keyword evidence="1 3" id="KW-0853">WD repeat</keyword>
<evidence type="ECO:0000256" key="3">
    <source>
        <dbReference type="PROSITE-ProRule" id="PRU00221"/>
    </source>
</evidence>
<dbReference type="SUPFAM" id="SSF50978">
    <property type="entry name" value="WD40 repeat-like"/>
    <property type="match status" value="2"/>
</dbReference>
<accession>A0A165WN12</accession>
<dbReference type="SMART" id="SM00320">
    <property type="entry name" value="WD40"/>
    <property type="match status" value="12"/>
</dbReference>
<keyword evidence="2" id="KW-0677">Repeat</keyword>
<evidence type="ECO:0000256" key="2">
    <source>
        <dbReference type="ARBA" id="ARBA00022737"/>
    </source>
</evidence>
<dbReference type="PROSITE" id="PS50082">
    <property type="entry name" value="WD_REPEATS_2"/>
    <property type="match status" value="8"/>
</dbReference>
<feature type="repeat" description="WD" evidence="3">
    <location>
        <begin position="831"/>
        <end position="864"/>
    </location>
</feature>
<dbReference type="PROSITE" id="PS00678">
    <property type="entry name" value="WD_REPEATS_1"/>
    <property type="match status" value="3"/>
</dbReference>
<dbReference type="InterPro" id="IPR020472">
    <property type="entry name" value="WD40_PAC1"/>
</dbReference>
<proteinExistence type="predicted"/>
<dbReference type="CDD" id="cd00200">
    <property type="entry name" value="WD40"/>
    <property type="match status" value="2"/>
</dbReference>
<feature type="repeat" description="WD" evidence="3">
    <location>
        <begin position="656"/>
        <end position="688"/>
    </location>
</feature>
<dbReference type="PRINTS" id="PR00320">
    <property type="entry name" value="GPROTEINBRPT"/>
</dbReference>
<dbReference type="SUPFAM" id="SSF50998">
    <property type="entry name" value="Quinoprotein alcohol dehydrogenase-like"/>
    <property type="match status" value="1"/>
</dbReference>
<dbReference type="Proteomes" id="UP000076798">
    <property type="component" value="Unassembled WGS sequence"/>
</dbReference>
<organism evidence="4 5">
    <name type="scientific">Sistotremastrum suecicum HHB10207 ss-3</name>
    <dbReference type="NCBI Taxonomy" id="1314776"/>
    <lineage>
        <taxon>Eukaryota</taxon>
        <taxon>Fungi</taxon>
        <taxon>Dikarya</taxon>
        <taxon>Basidiomycota</taxon>
        <taxon>Agaricomycotina</taxon>
        <taxon>Agaricomycetes</taxon>
        <taxon>Sistotremastrales</taxon>
        <taxon>Sistotremastraceae</taxon>
        <taxon>Sistotremastrum</taxon>
    </lineage>
</organism>
<dbReference type="EMBL" id="KV428630">
    <property type="protein sequence ID" value="KZT31354.1"/>
    <property type="molecule type" value="Genomic_DNA"/>
</dbReference>
<dbReference type="OrthoDB" id="538223at2759"/>
<dbReference type="PANTHER" id="PTHR19879:SF9">
    <property type="entry name" value="TRANSCRIPTION INITIATION FACTOR TFIID SUBUNIT 5"/>
    <property type="match status" value="1"/>
</dbReference>
<dbReference type="AlphaFoldDB" id="A0A165WN12"/>
<feature type="repeat" description="WD" evidence="3">
    <location>
        <begin position="613"/>
        <end position="654"/>
    </location>
</feature>
<name>A0A165WN12_9AGAM</name>
<dbReference type="Pfam" id="PF00400">
    <property type="entry name" value="WD40"/>
    <property type="match status" value="8"/>
</dbReference>
<dbReference type="PROSITE" id="PS50294">
    <property type="entry name" value="WD_REPEATS_REGION"/>
    <property type="match status" value="7"/>
</dbReference>
<dbReference type="InterPro" id="IPR001680">
    <property type="entry name" value="WD40_rpt"/>
</dbReference>
<dbReference type="Gene3D" id="2.130.10.10">
    <property type="entry name" value="YVTN repeat-like/Quinoprotein amine dehydrogenase"/>
    <property type="match status" value="4"/>
</dbReference>
<evidence type="ECO:0000313" key="4">
    <source>
        <dbReference type="EMBL" id="KZT31354.1"/>
    </source>
</evidence>
<feature type="repeat" description="WD" evidence="3">
    <location>
        <begin position="438"/>
        <end position="479"/>
    </location>
</feature>
<protein>
    <submittedName>
        <fullName evidence="4">WD40 repeat-like protein</fullName>
    </submittedName>
</protein>
<feature type="repeat" description="WD" evidence="3">
    <location>
        <begin position="699"/>
        <end position="740"/>
    </location>
</feature>
<dbReference type="InterPro" id="IPR019775">
    <property type="entry name" value="WD40_repeat_CS"/>
</dbReference>
<dbReference type="PANTHER" id="PTHR19879">
    <property type="entry name" value="TRANSCRIPTION INITIATION FACTOR TFIID"/>
    <property type="match status" value="1"/>
</dbReference>
<evidence type="ECO:0000313" key="5">
    <source>
        <dbReference type="Proteomes" id="UP000076798"/>
    </source>
</evidence>
<dbReference type="InterPro" id="IPR015943">
    <property type="entry name" value="WD40/YVTN_repeat-like_dom_sf"/>
</dbReference>
<sequence length="954" mass="105639">MGRVLCVQKPLRMSEIRDLRLPNEHHTYTAFFLQSMGSVLSGISTDTPVQTFHTSFRDFLFTEERSGTYHIRPIEQDEVLVEACLRVLNDNLEFNICNLTSSYITYTPQLIEKAVVSMRNRGYGHVTYAAIHWASHFCKTAYTEELSSLLHTFAEKQFLHWLELLGSIGEIYVAIGAIRSTIEWATGHDDKLAEFGKDAHKFVSNFAHVIARTPPHLYISALPFAPESSLISQQYLPQFSGTLSVHSGKQLIWSPVDLTFGDRGDFQTKRVLSIAYSPDGTVLIAVTNNNLVWFWNPSTGQSIASFSETNASPACIVEISPDGQYFAIGSNEGDIVLRDFKTQRLIWGPENVGSYEIICLRFSPDSEMLWAGDDKAYLGAWHARTGNNVVSVKKLHGGSGECTVMSIDTTRLACTPRNSLILFERDGITTEWSEGRELETSTDEAFALAFSLDGRRLVSGHDSGAVKIWEVESGNLLADHSAAHTNQIYSLAFSSDGLFFASSSYDQTIQLWDGMTGDPIGNALSGYGELHRKIAISVDGRSVATAIGDGGIYAWDTARMKQSALLDAKSVTRGPYPSVIALSLDGRHLYAARSDHSIYEYNMDTGAEIGNVMRGHRSTITHLSVSSDGTRLVSCSSDTTLSIWDVEARMQSHKSLTGHTNEVVFTTFSPDGTRLLSCSTDDSLRIWDAATWEMIGGPLTGHTASVRCAAFFDAGQRVISASLDTTIRIWDSDAGKQIGESINLHTGGINAMALSPTDDLGASADTRGVIHLWYPATTTSSLPRYHTIQHGTAVINSVSFSADGARLLSASDDHTICLWNVKTGEMIGRPFEGHSGWVLRAFFLDKERIISSSYDGTIRIWDIDDLAEAPKSGSEAYTEAELPKSFPRIDYDGWVRSEDDPPKLLFWLPLHYRPIFQWSRCRKTIGQSALEIDFSQFEHGERWTNCRSSKELLE</sequence>
<dbReference type="InterPro" id="IPR036322">
    <property type="entry name" value="WD40_repeat_dom_sf"/>
</dbReference>